<proteinExistence type="predicted"/>
<evidence type="ECO:0000313" key="2">
    <source>
        <dbReference type="EMBL" id="KAG8365270.1"/>
    </source>
</evidence>
<dbReference type="AlphaFoldDB" id="A0AAV6W993"/>
<organism evidence="2 3">
    <name type="scientific">Buddleja alternifolia</name>
    <dbReference type="NCBI Taxonomy" id="168488"/>
    <lineage>
        <taxon>Eukaryota</taxon>
        <taxon>Viridiplantae</taxon>
        <taxon>Streptophyta</taxon>
        <taxon>Embryophyta</taxon>
        <taxon>Tracheophyta</taxon>
        <taxon>Spermatophyta</taxon>
        <taxon>Magnoliopsida</taxon>
        <taxon>eudicotyledons</taxon>
        <taxon>Gunneridae</taxon>
        <taxon>Pentapetalae</taxon>
        <taxon>asterids</taxon>
        <taxon>lamiids</taxon>
        <taxon>Lamiales</taxon>
        <taxon>Scrophulariaceae</taxon>
        <taxon>Buddlejeae</taxon>
        <taxon>Buddleja</taxon>
    </lineage>
</organism>
<evidence type="ECO:0000313" key="3">
    <source>
        <dbReference type="Proteomes" id="UP000826271"/>
    </source>
</evidence>
<reference evidence="2" key="1">
    <citation type="submission" date="2019-10" db="EMBL/GenBank/DDBJ databases">
        <authorList>
            <person name="Zhang R."/>
            <person name="Pan Y."/>
            <person name="Wang J."/>
            <person name="Ma R."/>
            <person name="Yu S."/>
        </authorList>
    </citation>
    <scope>NUCLEOTIDE SEQUENCE</scope>
    <source>
        <strain evidence="2">LA-IB0</strain>
        <tissue evidence="2">Leaf</tissue>
    </source>
</reference>
<accession>A0AAV6W993</accession>
<dbReference type="Proteomes" id="UP000826271">
    <property type="component" value="Unassembled WGS sequence"/>
</dbReference>
<keyword evidence="3" id="KW-1185">Reference proteome</keyword>
<protein>
    <submittedName>
        <fullName evidence="2">Uncharacterized protein</fullName>
    </submittedName>
</protein>
<name>A0AAV6W993_9LAMI</name>
<sequence>MRPKPTPGPHSPTPRLEWAGQNLATWSQPFGPIQCSVTLMPSFGLQAYITKLGKPDAVPSSLKAMRPKPTPGPHSPTPRLERTGQNLATWSQPFGPIRCSVTLMPPFGLQAYITKPGELRSHFLS</sequence>
<dbReference type="EMBL" id="WHWC01000018">
    <property type="protein sequence ID" value="KAG8365270.1"/>
    <property type="molecule type" value="Genomic_DNA"/>
</dbReference>
<feature type="region of interest" description="Disordered" evidence="1">
    <location>
        <begin position="59"/>
        <end position="82"/>
    </location>
</feature>
<comment type="caution">
    <text evidence="2">The sequence shown here is derived from an EMBL/GenBank/DDBJ whole genome shotgun (WGS) entry which is preliminary data.</text>
</comment>
<gene>
    <name evidence="2" type="ORF">BUALT_Bualt18G0087000</name>
</gene>
<evidence type="ECO:0000256" key="1">
    <source>
        <dbReference type="SAM" id="MobiDB-lite"/>
    </source>
</evidence>